<protein>
    <submittedName>
        <fullName evidence="3">Uncharacterized protein</fullName>
    </submittedName>
</protein>
<gene>
    <name evidence="3" type="ORF">B9T62_33845</name>
</gene>
<proteinExistence type="predicted"/>
<dbReference type="EMBL" id="CP021780">
    <property type="protein sequence ID" value="ASA25280.1"/>
    <property type="molecule type" value="Genomic_DNA"/>
</dbReference>
<evidence type="ECO:0000259" key="1">
    <source>
        <dbReference type="Pfam" id="PF11202"/>
    </source>
</evidence>
<dbReference type="KEGG" id="pdh:B9T62_33845"/>
<evidence type="ECO:0000313" key="4">
    <source>
        <dbReference type="Proteomes" id="UP000249890"/>
    </source>
</evidence>
<name>A0A2Z2KNQ3_9BACL</name>
<dbReference type="InterPro" id="IPR028157">
    <property type="entry name" value="PELOTA_dom"/>
</dbReference>
<dbReference type="InterPro" id="IPR048336">
    <property type="entry name" value="StiP-like"/>
</dbReference>
<reference evidence="3 4" key="1">
    <citation type="submission" date="2017-06" db="EMBL/GenBank/DDBJ databases">
        <title>Complete genome sequence of Paenibacillus donghaensis KCTC 13049T isolated from East Sea sediment, South Korea.</title>
        <authorList>
            <person name="Jung B.K."/>
            <person name="Hong S.-J."/>
            <person name="Shin J.-H."/>
        </authorList>
    </citation>
    <scope>NUCLEOTIDE SEQUENCE [LARGE SCALE GENOMIC DNA]</scope>
    <source>
        <strain evidence="3 4">KCTC 13049</strain>
    </source>
</reference>
<evidence type="ECO:0000313" key="3">
    <source>
        <dbReference type="EMBL" id="ASA25280.1"/>
    </source>
</evidence>
<accession>A0A2Z2KNQ3</accession>
<dbReference type="Proteomes" id="UP000249890">
    <property type="component" value="Chromosome"/>
</dbReference>
<dbReference type="PIRSF" id="PIRSF020979">
    <property type="entry name" value="UCP020979"/>
    <property type="match status" value="1"/>
</dbReference>
<dbReference type="Pfam" id="PF15608">
    <property type="entry name" value="PELOTA_1"/>
    <property type="match status" value="1"/>
</dbReference>
<dbReference type="Pfam" id="PF11202">
    <property type="entry name" value="StiP"/>
    <property type="match status" value="1"/>
</dbReference>
<keyword evidence="4" id="KW-1185">Reference proteome</keyword>
<sequence length="384" mass="42349">MNKLNNEALMNISITPPVPLGSYPAEDVTFLLKDLSNVSLERATAEREEAIQSGVHYSEMLPVEYQPTEQYIDLFHETLGQSAEKVALAVAVVSELIVAKRGLEKVVLVSLARAGTPIGVLIKRYISYKYAVDLPHYSISIIRGKGIDVNAVIYMLQQHGLDADLQFIDGWTGKGAIRQVLIEACESFNNKYGIRLNDDLAVLADPGYCSGTFGTREDYLIPSACLNSTVSGLMSRTVLRDDLIGPDDFHGAKFYQEWLDTDVSNVFIDAVCAYFDTAAEDGQPAAEVMLQAPPEITWAGLRDIKSIQEQFGIDNINLVKPGVGETTRVLLRRVPWKILVDTMDNPNLRHILLLAEDRGVPVEVFPGLTYSCCGIIKPLKGETE</sequence>
<feature type="domain" description="PELOTA RNA-binding" evidence="2">
    <location>
        <begin position="298"/>
        <end position="377"/>
    </location>
</feature>
<organism evidence="3 4">
    <name type="scientific">Paenibacillus donghaensis</name>
    <dbReference type="NCBI Taxonomy" id="414771"/>
    <lineage>
        <taxon>Bacteria</taxon>
        <taxon>Bacillati</taxon>
        <taxon>Bacillota</taxon>
        <taxon>Bacilli</taxon>
        <taxon>Bacillales</taxon>
        <taxon>Paenibacillaceae</taxon>
        <taxon>Paenibacillus</taxon>
    </lineage>
</organism>
<dbReference type="AlphaFoldDB" id="A0A2Z2KNQ3"/>
<dbReference type="RefSeq" id="WP_087919244.1">
    <property type="nucleotide sequence ID" value="NZ_CP021780.1"/>
</dbReference>
<dbReference type="OrthoDB" id="1663315at2"/>
<evidence type="ECO:0000259" key="2">
    <source>
        <dbReference type="Pfam" id="PF15608"/>
    </source>
</evidence>
<dbReference type="InterPro" id="IPR011215">
    <property type="entry name" value="StiP_N"/>
</dbReference>
<feature type="domain" description="Cysteine protease StiP N-terminal" evidence="1">
    <location>
        <begin position="21"/>
        <end position="271"/>
    </location>
</feature>